<dbReference type="Gene3D" id="3.40.50.1000">
    <property type="entry name" value="HAD superfamily/HAD-like"/>
    <property type="match status" value="1"/>
</dbReference>
<dbReference type="InterPro" id="IPR027417">
    <property type="entry name" value="P-loop_NTPase"/>
</dbReference>
<dbReference type="GO" id="GO:0006281">
    <property type="term" value="P:DNA repair"/>
    <property type="evidence" value="ECO:0007669"/>
    <property type="project" value="TreeGrafter"/>
</dbReference>
<organism evidence="2 3">
    <name type="scientific">Canariomyces notabilis</name>
    <dbReference type="NCBI Taxonomy" id="2074819"/>
    <lineage>
        <taxon>Eukaryota</taxon>
        <taxon>Fungi</taxon>
        <taxon>Dikarya</taxon>
        <taxon>Ascomycota</taxon>
        <taxon>Pezizomycotina</taxon>
        <taxon>Sordariomycetes</taxon>
        <taxon>Sordariomycetidae</taxon>
        <taxon>Sordariales</taxon>
        <taxon>Chaetomiaceae</taxon>
        <taxon>Canariomyces</taxon>
    </lineage>
</organism>
<gene>
    <name evidence="2" type="ORF">N656DRAFT_785690</name>
</gene>
<dbReference type="PANTHER" id="PTHR12083">
    <property type="entry name" value="BIFUNCTIONAL POLYNUCLEOTIDE PHOSPHATASE/KINASE"/>
    <property type="match status" value="1"/>
</dbReference>
<feature type="region of interest" description="Disordered" evidence="1">
    <location>
        <begin position="1"/>
        <end position="40"/>
    </location>
</feature>
<proteinExistence type="predicted"/>
<dbReference type="NCBIfam" id="TIGR01662">
    <property type="entry name" value="HAD-SF-IIIA"/>
    <property type="match status" value="1"/>
</dbReference>
<dbReference type="SUPFAM" id="SSF56784">
    <property type="entry name" value="HAD-like"/>
    <property type="match status" value="1"/>
</dbReference>
<dbReference type="InterPro" id="IPR023214">
    <property type="entry name" value="HAD_sf"/>
</dbReference>
<dbReference type="GO" id="GO:0046404">
    <property type="term" value="F:ATP-dependent polydeoxyribonucleotide 5'-hydroxyl-kinase activity"/>
    <property type="evidence" value="ECO:0007669"/>
    <property type="project" value="TreeGrafter"/>
</dbReference>
<dbReference type="InterPro" id="IPR013954">
    <property type="entry name" value="PNK3P"/>
</dbReference>
<accession>A0AAN6QH18</accession>
<dbReference type="Proteomes" id="UP001302812">
    <property type="component" value="Unassembled WGS sequence"/>
</dbReference>
<dbReference type="FunFam" id="3.40.50.1000:FF:000078">
    <property type="entry name" value="Bifunctional polynucleotide phosphatase/kinase"/>
    <property type="match status" value="1"/>
</dbReference>
<dbReference type="Pfam" id="PF08645">
    <property type="entry name" value="PNK3P"/>
    <property type="match status" value="1"/>
</dbReference>
<dbReference type="Gene3D" id="3.40.50.300">
    <property type="entry name" value="P-loop containing nucleotide triphosphate hydrolases"/>
    <property type="match status" value="1"/>
</dbReference>
<evidence type="ECO:0000313" key="3">
    <source>
        <dbReference type="Proteomes" id="UP001302812"/>
    </source>
</evidence>
<dbReference type="EMBL" id="MU853383">
    <property type="protein sequence ID" value="KAK4107077.1"/>
    <property type="molecule type" value="Genomic_DNA"/>
</dbReference>
<dbReference type="Pfam" id="PF13671">
    <property type="entry name" value="AAA_33"/>
    <property type="match status" value="1"/>
</dbReference>
<reference evidence="2" key="2">
    <citation type="submission" date="2023-05" db="EMBL/GenBank/DDBJ databases">
        <authorList>
            <consortium name="Lawrence Berkeley National Laboratory"/>
            <person name="Steindorff A."/>
            <person name="Hensen N."/>
            <person name="Bonometti L."/>
            <person name="Westerberg I."/>
            <person name="Brannstrom I.O."/>
            <person name="Guillou S."/>
            <person name="Cros-Aarteil S."/>
            <person name="Calhoun S."/>
            <person name="Haridas S."/>
            <person name="Kuo A."/>
            <person name="Mondo S."/>
            <person name="Pangilinan J."/>
            <person name="Riley R."/>
            <person name="Labutti K."/>
            <person name="Andreopoulos B."/>
            <person name="Lipzen A."/>
            <person name="Chen C."/>
            <person name="Yanf M."/>
            <person name="Daum C."/>
            <person name="Ng V."/>
            <person name="Clum A."/>
            <person name="Ohm R."/>
            <person name="Martin F."/>
            <person name="Silar P."/>
            <person name="Natvig D."/>
            <person name="Lalanne C."/>
            <person name="Gautier V."/>
            <person name="Ament-Velasquez S.L."/>
            <person name="Kruys A."/>
            <person name="Hutchinson M.I."/>
            <person name="Powell A.J."/>
            <person name="Barry K."/>
            <person name="Miller A.N."/>
            <person name="Grigoriev I.V."/>
            <person name="Debuchy R."/>
            <person name="Gladieux P."/>
            <person name="Thoren M.H."/>
            <person name="Johannesson H."/>
        </authorList>
    </citation>
    <scope>NUCLEOTIDE SEQUENCE</scope>
    <source>
        <strain evidence="2">CBS 508.74</strain>
    </source>
</reference>
<dbReference type="RefSeq" id="XP_064664647.1">
    <property type="nucleotide sequence ID" value="XM_064816441.1"/>
</dbReference>
<evidence type="ECO:0000256" key="1">
    <source>
        <dbReference type="SAM" id="MobiDB-lite"/>
    </source>
</evidence>
<dbReference type="GO" id="GO:0003690">
    <property type="term" value="F:double-stranded DNA binding"/>
    <property type="evidence" value="ECO:0007669"/>
    <property type="project" value="TreeGrafter"/>
</dbReference>
<dbReference type="SUPFAM" id="SSF52540">
    <property type="entry name" value="P-loop containing nucleoside triphosphate hydrolases"/>
    <property type="match status" value="1"/>
</dbReference>
<dbReference type="InterPro" id="IPR006551">
    <property type="entry name" value="Polynucleotide_phosphatase"/>
</dbReference>
<comment type="caution">
    <text evidence="2">The sequence shown here is derived from an EMBL/GenBank/DDBJ whole genome shotgun (WGS) entry which is preliminary data.</text>
</comment>
<dbReference type="AlphaFoldDB" id="A0AAN6QH18"/>
<dbReference type="FunFam" id="3.40.50.300:FF:002548">
    <property type="entry name" value="DNA kinase/phosphatase Pnk1"/>
    <property type="match status" value="1"/>
</dbReference>
<evidence type="ECO:0000313" key="2">
    <source>
        <dbReference type="EMBL" id="KAK4107077.1"/>
    </source>
</evidence>
<dbReference type="GO" id="GO:0046403">
    <property type="term" value="F:polynucleotide 3'-phosphatase activity"/>
    <property type="evidence" value="ECO:0007669"/>
    <property type="project" value="TreeGrafter"/>
</dbReference>
<dbReference type="PANTHER" id="PTHR12083:SF9">
    <property type="entry name" value="BIFUNCTIONAL POLYNUCLEOTIDE PHOSPHATASE_KINASE"/>
    <property type="match status" value="1"/>
</dbReference>
<reference evidence="2" key="1">
    <citation type="journal article" date="2023" name="Mol. Phylogenet. Evol.">
        <title>Genome-scale phylogeny and comparative genomics of the fungal order Sordariales.</title>
        <authorList>
            <person name="Hensen N."/>
            <person name="Bonometti L."/>
            <person name="Westerberg I."/>
            <person name="Brannstrom I.O."/>
            <person name="Guillou S."/>
            <person name="Cros-Aarteil S."/>
            <person name="Calhoun S."/>
            <person name="Haridas S."/>
            <person name="Kuo A."/>
            <person name="Mondo S."/>
            <person name="Pangilinan J."/>
            <person name="Riley R."/>
            <person name="LaButti K."/>
            <person name="Andreopoulos B."/>
            <person name="Lipzen A."/>
            <person name="Chen C."/>
            <person name="Yan M."/>
            <person name="Daum C."/>
            <person name="Ng V."/>
            <person name="Clum A."/>
            <person name="Steindorff A."/>
            <person name="Ohm R.A."/>
            <person name="Martin F."/>
            <person name="Silar P."/>
            <person name="Natvig D.O."/>
            <person name="Lalanne C."/>
            <person name="Gautier V."/>
            <person name="Ament-Velasquez S.L."/>
            <person name="Kruys A."/>
            <person name="Hutchinson M.I."/>
            <person name="Powell A.J."/>
            <person name="Barry K."/>
            <person name="Miller A.N."/>
            <person name="Grigoriev I.V."/>
            <person name="Debuchy R."/>
            <person name="Gladieux P."/>
            <person name="Hiltunen Thoren M."/>
            <person name="Johannesson H."/>
        </authorList>
    </citation>
    <scope>NUCLEOTIDE SEQUENCE</scope>
    <source>
        <strain evidence="2">CBS 508.74</strain>
    </source>
</reference>
<sequence length="467" mass="52336">MAPENPLALSSSPARVKKRGAGEKDGSVSPPPLKRKAQASISRNAVASFFTPVSQKAKEPITWTERSPDVDSPATLLVAKYAPEQDTSAARDHVVKRRKIAAFDLDSTLITTASGKRHADDPADWRWWHHSVPGRLQKLYYEEGYLVVIFTNQGGLTLHPDPKSKAPKTLKNRVPKFKQKCNAVLSQLGIPVTLYAATGRDIYRKPRTGMWTEMKSDYDLLESDIDHASSIFVGDAGGRIAEPGAASTLQKDFSCSDRNLAHNIGIRYQSPEEFFLGETPRPFTRDLDLANFPFLDEDDAPVMKTNDKDIILFVGPPGAGKSTFYWKYLQPLGYERVNQDILKSKDKCLKVAAELLKEGESVVVDNTNPDLDTRSQWVALAREHKVPIRCVWFKTPLGLCEHNDAVRSLNKSLNPEARQGLPKLAFNGFGSRFREPKAAEGFQDVIPVDFKFKGTKEEYDIWCRYWL</sequence>
<dbReference type="InterPro" id="IPR006549">
    <property type="entry name" value="HAD-SF_hydro_IIIA"/>
</dbReference>
<dbReference type="InterPro" id="IPR036412">
    <property type="entry name" value="HAD-like_sf"/>
</dbReference>
<dbReference type="GeneID" id="89940566"/>
<dbReference type="NCBIfam" id="TIGR01664">
    <property type="entry name" value="DNA-3'-Pase"/>
    <property type="match status" value="1"/>
</dbReference>
<protein>
    <submittedName>
        <fullName evidence="2">PNK3P-domain-containing protein</fullName>
    </submittedName>
</protein>
<name>A0AAN6QH18_9PEZI</name>
<keyword evidence="3" id="KW-1185">Reference proteome</keyword>